<dbReference type="PANTHER" id="PTHR14226:SF76">
    <property type="entry name" value="NTE FAMILY PROTEIN RSSA"/>
    <property type="match status" value="1"/>
</dbReference>
<dbReference type="Pfam" id="PF01734">
    <property type="entry name" value="Patatin"/>
    <property type="match status" value="1"/>
</dbReference>
<dbReference type="Gene3D" id="3.40.1090.10">
    <property type="entry name" value="Cytosolic phospholipase A2 catalytic domain"/>
    <property type="match status" value="2"/>
</dbReference>
<feature type="active site" description="Proton acceptor" evidence="4">
    <location>
        <position position="162"/>
    </location>
</feature>
<keyword evidence="1 4" id="KW-0378">Hydrolase</keyword>
<dbReference type="GO" id="GO:0016787">
    <property type="term" value="F:hydrolase activity"/>
    <property type="evidence" value="ECO:0007669"/>
    <property type="project" value="UniProtKB-UniRule"/>
</dbReference>
<reference evidence="6 7" key="1">
    <citation type="submission" date="2019-03" db="EMBL/GenBank/DDBJ databases">
        <title>Genomic Encyclopedia of Type Strains, Phase IV (KMG-IV): sequencing the most valuable type-strain genomes for metagenomic binning, comparative biology and taxonomic classification.</title>
        <authorList>
            <person name="Goeker M."/>
        </authorList>
    </citation>
    <scope>NUCLEOTIDE SEQUENCE [LARGE SCALE GENOMIC DNA]</scope>
    <source>
        <strain evidence="6 7">DSM 25287</strain>
    </source>
</reference>
<dbReference type="SUPFAM" id="SSF52151">
    <property type="entry name" value="FabD/lysophospholipase-like"/>
    <property type="match status" value="1"/>
</dbReference>
<sequence>MDAPAPTSPPAAPRVGIALGSGSARGWAHIGVLRALAALDIHPEIVCGTSIGALVGAAYAAERLDALERWVLDIDRWQVLRFINPGSGGLVESERLMQAFGEQVEDCAIDSLPRRYACVATELHSGRERWLRRGSLLDAVRASIALPGLLRPVYRDAVWLVDGGLVDPVPVSLCRALGAEVVIAVNLNGELVGRPPARPRSRAAELLEPVAGRLQELLGLGREAAPPDTPGLFEVLGGALHIMQDRITRSRMAGDPPDVLLAPRLGQIALFEFDRAPEAIAVGRAAVEQNRSALFAALGRPEPDPA</sequence>
<keyword evidence="3 4" id="KW-0443">Lipid metabolism</keyword>
<evidence type="ECO:0000256" key="1">
    <source>
        <dbReference type="ARBA" id="ARBA00022801"/>
    </source>
</evidence>
<dbReference type="PROSITE" id="PS51635">
    <property type="entry name" value="PNPLA"/>
    <property type="match status" value="1"/>
</dbReference>
<feature type="active site" description="Nucleophile" evidence="4">
    <location>
        <position position="50"/>
    </location>
</feature>
<dbReference type="InterPro" id="IPR002641">
    <property type="entry name" value="PNPLA_dom"/>
</dbReference>
<comment type="caution">
    <text evidence="4">Lacks conserved residue(s) required for the propagation of feature annotation.</text>
</comment>
<keyword evidence="7" id="KW-1185">Reference proteome</keyword>
<dbReference type="EMBL" id="SLWY01000004">
    <property type="protein sequence ID" value="TCO82723.1"/>
    <property type="molecule type" value="Genomic_DNA"/>
</dbReference>
<dbReference type="InterPro" id="IPR050301">
    <property type="entry name" value="NTE"/>
</dbReference>
<dbReference type="PANTHER" id="PTHR14226">
    <property type="entry name" value="NEUROPATHY TARGET ESTERASE/SWISS CHEESE D.MELANOGASTER"/>
    <property type="match status" value="1"/>
</dbReference>
<accession>A0A4V2SDB0</accession>
<feature type="domain" description="PNPLA" evidence="5">
    <location>
        <begin position="17"/>
        <end position="175"/>
    </location>
</feature>
<dbReference type="Proteomes" id="UP000295765">
    <property type="component" value="Unassembled WGS sequence"/>
</dbReference>
<gene>
    <name evidence="6" type="ORF">EV699_104115</name>
</gene>
<evidence type="ECO:0000256" key="4">
    <source>
        <dbReference type="PROSITE-ProRule" id="PRU01161"/>
    </source>
</evidence>
<dbReference type="InterPro" id="IPR016035">
    <property type="entry name" value="Acyl_Trfase/lysoPLipase"/>
</dbReference>
<name>A0A4V2SDB0_9GAMM</name>
<proteinExistence type="predicted"/>
<evidence type="ECO:0000313" key="7">
    <source>
        <dbReference type="Proteomes" id="UP000295765"/>
    </source>
</evidence>
<evidence type="ECO:0000313" key="6">
    <source>
        <dbReference type="EMBL" id="TCO82723.1"/>
    </source>
</evidence>
<evidence type="ECO:0000256" key="2">
    <source>
        <dbReference type="ARBA" id="ARBA00022963"/>
    </source>
</evidence>
<organism evidence="6 7">
    <name type="scientific">Plasticicumulans lactativorans</name>
    <dbReference type="NCBI Taxonomy" id="1133106"/>
    <lineage>
        <taxon>Bacteria</taxon>
        <taxon>Pseudomonadati</taxon>
        <taxon>Pseudomonadota</taxon>
        <taxon>Gammaproteobacteria</taxon>
        <taxon>Candidatus Competibacteraceae</taxon>
        <taxon>Plasticicumulans</taxon>
    </lineage>
</organism>
<feature type="short sequence motif" description="GXSXG" evidence="4">
    <location>
        <begin position="48"/>
        <end position="52"/>
    </location>
</feature>
<dbReference type="OrthoDB" id="5290098at2"/>
<keyword evidence="2 4" id="KW-0442">Lipid degradation</keyword>
<dbReference type="RefSeq" id="WP_132539242.1">
    <property type="nucleotide sequence ID" value="NZ_SLWY01000004.1"/>
</dbReference>
<dbReference type="GO" id="GO:0016042">
    <property type="term" value="P:lipid catabolic process"/>
    <property type="evidence" value="ECO:0007669"/>
    <property type="project" value="UniProtKB-UniRule"/>
</dbReference>
<dbReference type="AlphaFoldDB" id="A0A4V2SDB0"/>
<evidence type="ECO:0000259" key="5">
    <source>
        <dbReference type="PROSITE" id="PS51635"/>
    </source>
</evidence>
<protein>
    <submittedName>
        <fullName evidence="6">NTE family protein</fullName>
    </submittedName>
</protein>
<comment type="caution">
    <text evidence="6">The sequence shown here is derived from an EMBL/GenBank/DDBJ whole genome shotgun (WGS) entry which is preliminary data.</text>
</comment>
<feature type="short sequence motif" description="DGA/G" evidence="4">
    <location>
        <begin position="162"/>
        <end position="164"/>
    </location>
</feature>
<evidence type="ECO:0000256" key="3">
    <source>
        <dbReference type="ARBA" id="ARBA00023098"/>
    </source>
</evidence>